<name>A0A562MCN7_9SPHI</name>
<sequence length="629" mass="71081">MKNTLSKIALAILLVSTATSCTKLEDINIDQTAANDQQVKPEYFLNNSIIGAQQDPGLAERLFIYSWKTAAHQQYFNFINIGQQSDDYNSLYWSSISGWLNNANATIEIAEKKTQNGTAAVYNQNMIQVARIWRAYLLSELSDNFGPIPTKGFQGVNPEFDAVKDVYYYLLTELKDAQSKIDPAVSNSGIEKYDAAYGFKWDNWIRYANSMRMRLAMRLSEVDATKAKTEFEDAVKTNKYIETAAQNFGVQEKDGWDPLTGVMSRSWNTQLLSATLNNIFIGLGGIKTADQFTETEVLSKIKNEDDFGIRYLDNFSTMSNDPSQGYYLDGIPNKMDPRAYKAFFIPGHTSDPQYWTNASNQDAQIKKPDGTTLNFKTSYTWNAFTSGTWGAKSSNMVLRAQNGRIPGMIKKFRTSTQKRLFFASWESYFLIAEAALRGWSTPISDKVAYEKGISENFNYWEVSSYLGQYLASENYNRVGTSVKYDHTTEPAATFTVKYKDGYTNATGTAAIKYPENTIYKNGAIKNDKLTKIITQKYIASFPYLCLEAWNDQRRLGLPFFENPAVETAIATMPQLTSANYTKNQVDFFPQRTSYPSSFRNADQANYDKAVSLLGGSDGVFTPLWWAKQK</sequence>
<dbReference type="SUPFAM" id="SSF48452">
    <property type="entry name" value="TPR-like"/>
    <property type="match status" value="1"/>
</dbReference>
<reference evidence="2 3" key="1">
    <citation type="journal article" date="2015" name="Stand. Genomic Sci.">
        <title>Genomic Encyclopedia of Bacterial and Archaeal Type Strains, Phase III: the genomes of soil and plant-associated and newly described type strains.</title>
        <authorList>
            <person name="Whitman W.B."/>
            <person name="Woyke T."/>
            <person name="Klenk H.P."/>
            <person name="Zhou Y."/>
            <person name="Lilburn T.G."/>
            <person name="Beck B.J."/>
            <person name="De Vos P."/>
            <person name="Vandamme P."/>
            <person name="Eisen J.A."/>
            <person name="Garrity G."/>
            <person name="Hugenholtz P."/>
            <person name="Kyrpides N.C."/>
        </authorList>
    </citation>
    <scope>NUCLEOTIDE SEQUENCE [LARGE SCALE GENOMIC DNA]</scope>
    <source>
        <strain evidence="2 3">CGMCC 1.6855</strain>
    </source>
</reference>
<dbReference type="EMBL" id="VLKR01000020">
    <property type="protein sequence ID" value="TWI17664.1"/>
    <property type="molecule type" value="Genomic_DNA"/>
</dbReference>
<dbReference type="Gene3D" id="1.25.40.390">
    <property type="match status" value="2"/>
</dbReference>
<dbReference type="InterPro" id="IPR011990">
    <property type="entry name" value="TPR-like_helical_dom_sf"/>
</dbReference>
<feature type="signal peptide" evidence="1">
    <location>
        <begin position="1"/>
        <end position="20"/>
    </location>
</feature>
<dbReference type="AlphaFoldDB" id="A0A562MCN7"/>
<evidence type="ECO:0000313" key="3">
    <source>
        <dbReference type="Proteomes" id="UP000315908"/>
    </source>
</evidence>
<feature type="chain" id="PRO_5021809299" evidence="1">
    <location>
        <begin position="21"/>
        <end position="629"/>
    </location>
</feature>
<dbReference type="InterPro" id="IPR024302">
    <property type="entry name" value="SusD-like"/>
</dbReference>
<keyword evidence="1" id="KW-0732">Signal</keyword>
<protein>
    <submittedName>
        <fullName evidence="2">SusD/RagB-like outer membrane lipoprotein</fullName>
    </submittedName>
</protein>
<gene>
    <name evidence="2" type="ORF">IQ31_03550</name>
</gene>
<comment type="caution">
    <text evidence="2">The sequence shown here is derived from an EMBL/GenBank/DDBJ whole genome shotgun (WGS) entry which is preliminary data.</text>
</comment>
<evidence type="ECO:0000256" key="1">
    <source>
        <dbReference type="SAM" id="SignalP"/>
    </source>
</evidence>
<dbReference type="OrthoDB" id="9766256at2"/>
<dbReference type="Pfam" id="PF12741">
    <property type="entry name" value="SusD-like"/>
    <property type="match status" value="2"/>
</dbReference>
<organism evidence="2 3">
    <name type="scientific">Sphingobacterium siyangense</name>
    <dbReference type="NCBI Taxonomy" id="459529"/>
    <lineage>
        <taxon>Bacteria</taxon>
        <taxon>Pseudomonadati</taxon>
        <taxon>Bacteroidota</taxon>
        <taxon>Sphingobacteriia</taxon>
        <taxon>Sphingobacteriales</taxon>
        <taxon>Sphingobacteriaceae</taxon>
        <taxon>Sphingobacterium</taxon>
    </lineage>
</organism>
<dbReference type="RefSeq" id="WP_145328855.1">
    <property type="nucleotide sequence ID" value="NZ_JBPFQP010000005.1"/>
</dbReference>
<keyword evidence="2" id="KW-0449">Lipoprotein</keyword>
<evidence type="ECO:0000313" key="2">
    <source>
        <dbReference type="EMBL" id="TWI17664.1"/>
    </source>
</evidence>
<dbReference type="Proteomes" id="UP000315908">
    <property type="component" value="Unassembled WGS sequence"/>
</dbReference>
<dbReference type="PROSITE" id="PS51257">
    <property type="entry name" value="PROKAR_LIPOPROTEIN"/>
    <property type="match status" value="1"/>
</dbReference>
<accession>A0A562MCN7</accession>
<proteinExistence type="predicted"/>